<dbReference type="InterPro" id="IPR023214">
    <property type="entry name" value="HAD_sf"/>
</dbReference>
<feature type="compositionally biased region" description="Basic residues" evidence="1">
    <location>
        <begin position="75"/>
        <end position="84"/>
    </location>
</feature>
<organism evidence="3 4">
    <name type="scientific">Coccidioides immitis RMSCC 2394</name>
    <dbReference type="NCBI Taxonomy" id="404692"/>
    <lineage>
        <taxon>Eukaryota</taxon>
        <taxon>Fungi</taxon>
        <taxon>Dikarya</taxon>
        <taxon>Ascomycota</taxon>
        <taxon>Pezizomycotina</taxon>
        <taxon>Eurotiomycetes</taxon>
        <taxon>Eurotiomycetidae</taxon>
        <taxon>Onygenales</taxon>
        <taxon>Onygenaceae</taxon>
        <taxon>Coccidioides</taxon>
    </lineage>
</organism>
<dbReference type="Gene3D" id="3.40.50.1000">
    <property type="entry name" value="HAD superfamily/HAD-like"/>
    <property type="match status" value="1"/>
</dbReference>
<dbReference type="InterPro" id="IPR036412">
    <property type="entry name" value="HAD-like_sf"/>
</dbReference>
<dbReference type="PANTHER" id="PTHR12210">
    <property type="entry name" value="DULLARD PROTEIN PHOSPHATASE"/>
    <property type="match status" value="1"/>
</dbReference>
<feature type="compositionally biased region" description="Basic and acidic residues" evidence="1">
    <location>
        <begin position="133"/>
        <end position="147"/>
    </location>
</feature>
<protein>
    <recommendedName>
        <fullName evidence="2">FCP1 homology domain-containing protein</fullName>
    </recommendedName>
</protein>
<dbReference type="EMBL" id="DS028102">
    <property type="protein sequence ID" value="KMP02230.1"/>
    <property type="molecule type" value="Genomic_DNA"/>
</dbReference>
<evidence type="ECO:0000256" key="1">
    <source>
        <dbReference type="SAM" id="MobiDB-lite"/>
    </source>
</evidence>
<feature type="compositionally biased region" description="Polar residues" evidence="1">
    <location>
        <begin position="151"/>
        <end position="171"/>
    </location>
</feature>
<dbReference type="SUPFAM" id="SSF56784">
    <property type="entry name" value="HAD-like"/>
    <property type="match status" value="1"/>
</dbReference>
<dbReference type="InterPro" id="IPR050365">
    <property type="entry name" value="TIM50"/>
</dbReference>
<proteinExistence type="predicted"/>
<gene>
    <name evidence="3" type="ORF">CIRG_10053</name>
</gene>
<evidence type="ECO:0000313" key="3">
    <source>
        <dbReference type="EMBL" id="KMP02230.1"/>
    </source>
</evidence>
<dbReference type="InterPro" id="IPR004274">
    <property type="entry name" value="FCP1_dom"/>
</dbReference>
<dbReference type="Pfam" id="PF03031">
    <property type="entry name" value="NIF"/>
    <property type="match status" value="1"/>
</dbReference>
<feature type="compositionally biased region" description="Pro residues" evidence="1">
    <location>
        <begin position="172"/>
        <end position="188"/>
    </location>
</feature>
<dbReference type="Proteomes" id="UP000054565">
    <property type="component" value="Unassembled WGS sequence"/>
</dbReference>
<dbReference type="OrthoDB" id="1711508at2759"/>
<reference evidence="4" key="1">
    <citation type="journal article" date="2010" name="Genome Res.">
        <title>Population genomic sequencing of Coccidioides fungi reveals recent hybridization and transposon control.</title>
        <authorList>
            <person name="Neafsey D.E."/>
            <person name="Barker B.M."/>
            <person name="Sharpton T.J."/>
            <person name="Stajich J.E."/>
            <person name="Park D.J."/>
            <person name="Whiston E."/>
            <person name="Hung C.-Y."/>
            <person name="McMahan C."/>
            <person name="White J."/>
            <person name="Sykes S."/>
            <person name="Heiman D."/>
            <person name="Young S."/>
            <person name="Zeng Q."/>
            <person name="Abouelleil A."/>
            <person name="Aftuck L."/>
            <person name="Bessette D."/>
            <person name="Brown A."/>
            <person name="FitzGerald M."/>
            <person name="Lui A."/>
            <person name="Macdonald J.P."/>
            <person name="Priest M."/>
            <person name="Orbach M.J."/>
            <person name="Galgiani J.N."/>
            <person name="Kirkland T.N."/>
            <person name="Cole G.T."/>
            <person name="Birren B.W."/>
            <person name="Henn M.R."/>
            <person name="Taylor J.W."/>
            <person name="Rounsley S.D."/>
        </authorList>
    </citation>
    <scope>NUCLEOTIDE SEQUENCE [LARGE SCALE GENOMIC DNA]</scope>
    <source>
        <strain evidence="4">RMSCC 2394</strain>
    </source>
</reference>
<accession>A0A0J6Y3B6</accession>
<sequence>MLLPRRACPFISRSHHAISAFASPTAIPPLLLCFPCQAEALPRGLGLRFCCSGSRASKSQTVVCQGNLKSQRIMPPRKPRRSNGRKSQPLQQNDSDAHLLADGSRWRPGIGCPSRRQNADSYSGRYDSYQPGERQRRTNGDNWRLEMTRYTPPSNRNTAGNRSASSSQTDPYPQPEMLPPTRYQPPPAQMNQTLLNLSTFPVTPWMATPPHPYPAYTLEADRNQHPPAIPSIPYPQFQFQYPFPPPMIPAAWPNSANMPHFAPLGHVNTPFPPIQPPTYTPSHNMSTSRQIAPPIAPIPTEEYLTNASLEPALTSSPRPLLIILDMNGTLIHRNRRTMPSVFVKRPGLDNFMKHVLDQHKVIIWTSSKPGTVREVMKRLFPSAMQSKFVTIWARDKLDLTPEQYNEKVQVYKKLDKIWGDDFIQSRYPESNDGGNSPGGCVWDQSNTILIDDSKIKAAGQPYNIIEIPEFTNDASVDEKRNMRIVLRQLRVLSRQQDASRKLRQWAERREAADASLSETEFWETELRKDEQELGLEDDISIKRKGKKKKKAKLLTEKAPPTASVEEQIKETQSVLELQGHIADDTSQLEDEVSDVTEDDDQVISVPKDIVEQDPAISTTPNVPAAFP</sequence>
<dbReference type="AlphaFoldDB" id="A0A0J6Y3B6"/>
<name>A0A0J6Y3B6_COCIT</name>
<dbReference type="STRING" id="404692.A0A0J6Y3B6"/>
<feature type="compositionally biased region" description="Polar residues" evidence="1">
    <location>
        <begin position="85"/>
        <end position="94"/>
    </location>
</feature>
<feature type="compositionally biased region" description="Acidic residues" evidence="1">
    <location>
        <begin position="586"/>
        <end position="601"/>
    </location>
</feature>
<feature type="domain" description="FCP1 homology" evidence="2">
    <location>
        <begin position="315"/>
        <end position="489"/>
    </location>
</feature>
<dbReference type="SMART" id="SM00577">
    <property type="entry name" value="CPDc"/>
    <property type="match status" value="1"/>
</dbReference>
<dbReference type="PROSITE" id="PS50969">
    <property type="entry name" value="FCP1"/>
    <property type="match status" value="1"/>
</dbReference>
<feature type="region of interest" description="Disordered" evidence="1">
    <location>
        <begin position="69"/>
        <end position="189"/>
    </location>
</feature>
<evidence type="ECO:0000313" key="4">
    <source>
        <dbReference type="Proteomes" id="UP000054565"/>
    </source>
</evidence>
<feature type="region of interest" description="Disordered" evidence="1">
    <location>
        <begin position="582"/>
        <end position="627"/>
    </location>
</feature>
<evidence type="ECO:0000259" key="2">
    <source>
        <dbReference type="PROSITE" id="PS50969"/>
    </source>
</evidence>